<evidence type="ECO:0000313" key="6">
    <source>
        <dbReference type="Proteomes" id="UP000707451"/>
    </source>
</evidence>
<reference evidence="4" key="1">
    <citation type="submission" date="2021-06" db="EMBL/GenBank/DDBJ databases">
        <title>Genome Sequence of Mortierella hyaline Strain SCG-10, a Cold-Adapted, Nitrate-Reducing Fungus Isolated from Soil in Minnesota, USA.</title>
        <authorList>
            <person name="Aldossari N."/>
        </authorList>
    </citation>
    <scope>NUCLEOTIDE SEQUENCE</scope>
    <source>
        <strain evidence="4">SCG-10</strain>
    </source>
</reference>
<name>A0A9P8BMY4_9FUNG</name>
<dbReference type="InterPro" id="IPR008030">
    <property type="entry name" value="NmrA-like"/>
</dbReference>
<evidence type="ECO:0000256" key="2">
    <source>
        <dbReference type="ARBA" id="ARBA00022857"/>
    </source>
</evidence>
<dbReference type="OrthoDB" id="413314at2759"/>
<dbReference type="Proteomes" id="UP000707451">
    <property type="component" value="Unassembled WGS sequence"/>
</dbReference>
<dbReference type="EMBL" id="JAHRHY010000025">
    <property type="protein sequence ID" value="KAG9061243.1"/>
    <property type="molecule type" value="Genomic_DNA"/>
</dbReference>
<keyword evidence="6" id="KW-1185">Reference proteome</keyword>
<evidence type="ECO:0000313" key="5">
    <source>
        <dbReference type="EMBL" id="KAG9061243.1"/>
    </source>
</evidence>
<dbReference type="InterPro" id="IPR036291">
    <property type="entry name" value="NAD(P)-bd_dom_sf"/>
</dbReference>
<sequence>MPHNILIIGATGNTGRSVLAHLPALLTSAGLDYQILALTRSLTSPASQSLSLLPRVTILEKDWTTITTSWLLANSIQRIYVAPHNLPTQFFDESALLVAALAAGVKYIVKLSTNLCFIGPASPVYYGRAHWAVEELLSTPEYGDVMWTALRPNVFTSSFLGNTVDWIKEYRETGTQTCLNVIPAADVPIALIDPADVGRAAAALLALPNPSPHNRKRYVLSGPADVTGRDIADIVGREAGVSVAETKFQYQDWLEGLASQGYGESAVESIRAGIEMVWDGRSGLEGAPTAGEMLRLCPPSVGVAESLRAALEGRGE</sequence>
<comment type="similarity">
    <text evidence="1">Belongs to the NmrA-type oxidoreductase family.</text>
</comment>
<dbReference type="EMBL" id="JAHRHY010000025">
    <property type="protein sequence ID" value="KAG9061241.1"/>
    <property type="molecule type" value="Genomic_DNA"/>
</dbReference>
<gene>
    <name evidence="4" type="ORF">KI688_007579</name>
    <name evidence="5" type="ORF">KI688_007581</name>
</gene>
<accession>A0A9P8BMY4</accession>
<comment type="caution">
    <text evidence="4">The sequence shown here is derived from an EMBL/GenBank/DDBJ whole genome shotgun (WGS) entry which is preliminary data.</text>
</comment>
<protein>
    <recommendedName>
        <fullName evidence="3">NmrA-like domain-containing protein</fullName>
    </recommendedName>
</protein>
<dbReference type="PANTHER" id="PTHR42748">
    <property type="entry name" value="NITROGEN METABOLITE REPRESSION PROTEIN NMRA FAMILY MEMBER"/>
    <property type="match status" value="1"/>
</dbReference>
<evidence type="ECO:0000256" key="1">
    <source>
        <dbReference type="ARBA" id="ARBA00006328"/>
    </source>
</evidence>
<dbReference type="SUPFAM" id="SSF51735">
    <property type="entry name" value="NAD(P)-binding Rossmann-fold domains"/>
    <property type="match status" value="1"/>
</dbReference>
<dbReference type="Gene3D" id="3.90.25.10">
    <property type="entry name" value="UDP-galactose 4-epimerase, domain 1"/>
    <property type="match status" value="1"/>
</dbReference>
<dbReference type="AlphaFoldDB" id="A0A9P8BMY4"/>
<dbReference type="Gene3D" id="3.40.50.720">
    <property type="entry name" value="NAD(P)-binding Rossmann-like Domain"/>
    <property type="match status" value="1"/>
</dbReference>
<dbReference type="Pfam" id="PF05368">
    <property type="entry name" value="NmrA"/>
    <property type="match status" value="1"/>
</dbReference>
<proteinExistence type="inferred from homology"/>
<organism evidence="4 6">
    <name type="scientific">Linnemannia hyalina</name>
    <dbReference type="NCBI Taxonomy" id="64524"/>
    <lineage>
        <taxon>Eukaryota</taxon>
        <taxon>Fungi</taxon>
        <taxon>Fungi incertae sedis</taxon>
        <taxon>Mucoromycota</taxon>
        <taxon>Mortierellomycotina</taxon>
        <taxon>Mortierellomycetes</taxon>
        <taxon>Mortierellales</taxon>
        <taxon>Mortierellaceae</taxon>
        <taxon>Linnemannia</taxon>
    </lineage>
</organism>
<dbReference type="InterPro" id="IPR051164">
    <property type="entry name" value="NmrA-like_oxidored"/>
</dbReference>
<dbReference type="PANTHER" id="PTHR42748:SF31">
    <property type="entry name" value="NMRA-LIKE DOMAIN-CONTAINING PROTEIN-RELATED"/>
    <property type="match status" value="1"/>
</dbReference>
<feature type="domain" description="NmrA-like" evidence="3">
    <location>
        <begin position="4"/>
        <end position="257"/>
    </location>
</feature>
<evidence type="ECO:0000259" key="3">
    <source>
        <dbReference type="Pfam" id="PF05368"/>
    </source>
</evidence>
<keyword evidence="2" id="KW-0521">NADP</keyword>
<evidence type="ECO:0000313" key="4">
    <source>
        <dbReference type="EMBL" id="KAG9061241.1"/>
    </source>
</evidence>
<dbReference type="GO" id="GO:0005634">
    <property type="term" value="C:nucleus"/>
    <property type="evidence" value="ECO:0007669"/>
    <property type="project" value="TreeGrafter"/>
</dbReference>